<dbReference type="GO" id="GO:0016491">
    <property type="term" value="F:oxidoreductase activity"/>
    <property type="evidence" value="ECO:0007669"/>
    <property type="project" value="InterPro"/>
</dbReference>
<proteinExistence type="predicted"/>
<reference evidence="2" key="1">
    <citation type="journal article" date="2014" name="Int. J. Syst. Evol. Microbiol.">
        <title>Complete genome sequence of Corynebacterium casei LMG S-19264T (=DSM 44701T), isolated from a smear-ripened cheese.</title>
        <authorList>
            <consortium name="US DOE Joint Genome Institute (JGI-PGF)"/>
            <person name="Walter F."/>
            <person name="Albersmeier A."/>
            <person name="Kalinowski J."/>
            <person name="Ruckert C."/>
        </authorList>
    </citation>
    <scope>NUCLEOTIDE SEQUENCE</scope>
    <source>
        <strain evidence="2">CGMCC 1.12919</strain>
    </source>
</reference>
<dbReference type="EMBL" id="BMGG01000011">
    <property type="protein sequence ID" value="GGC91095.1"/>
    <property type="molecule type" value="Genomic_DNA"/>
</dbReference>
<sequence>MIDRRRILAGAAAAAVAGAFLPVARGRAEDTGQWLPLTSDDGAPVPNLRLPVELTSQLEELVGVVWVGADKPDVTFVEAYDYNCPWCHKAADDIEALLKAHPELRIGLLNNPILSPQSAQAAKVELAVLKLKGAAAAYALHRALFARRGLIDGPAALQAAAGLGLPRATIEKTADSAQVRAALTAQMKLAASLGLSATPSFVLAGMGVLGYPGSRSLARMVSSVSACDALSC</sequence>
<dbReference type="InterPro" id="IPR006311">
    <property type="entry name" value="TAT_signal"/>
</dbReference>
<evidence type="ECO:0000259" key="1">
    <source>
        <dbReference type="PROSITE" id="PS51352"/>
    </source>
</evidence>
<dbReference type="Proteomes" id="UP000637002">
    <property type="component" value="Unassembled WGS sequence"/>
</dbReference>
<dbReference type="PROSITE" id="PS51318">
    <property type="entry name" value="TAT"/>
    <property type="match status" value="1"/>
</dbReference>
<dbReference type="InterPro" id="IPR036249">
    <property type="entry name" value="Thioredoxin-like_sf"/>
</dbReference>
<gene>
    <name evidence="2" type="ORF">GCM10010994_56100</name>
</gene>
<evidence type="ECO:0000313" key="3">
    <source>
        <dbReference type="Proteomes" id="UP000637002"/>
    </source>
</evidence>
<comment type="caution">
    <text evidence="2">The sequence shown here is derived from an EMBL/GenBank/DDBJ whole genome shotgun (WGS) entry which is preliminary data.</text>
</comment>
<keyword evidence="3" id="KW-1185">Reference proteome</keyword>
<dbReference type="Gene3D" id="3.40.30.10">
    <property type="entry name" value="Glutaredoxin"/>
    <property type="match status" value="1"/>
</dbReference>
<feature type="domain" description="Thioredoxin" evidence="1">
    <location>
        <begin position="39"/>
        <end position="188"/>
    </location>
</feature>
<dbReference type="Pfam" id="PF01323">
    <property type="entry name" value="DSBA"/>
    <property type="match status" value="1"/>
</dbReference>
<name>A0A916XNX2_9HYPH</name>
<dbReference type="InterPro" id="IPR013766">
    <property type="entry name" value="Thioredoxin_domain"/>
</dbReference>
<dbReference type="InterPro" id="IPR001853">
    <property type="entry name" value="DSBA-like_thioredoxin_dom"/>
</dbReference>
<accession>A0A916XNX2</accession>
<organism evidence="2 3">
    <name type="scientific">Chelatococcus reniformis</name>
    <dbReference type="NCBI Taxonomy" id="1494448"/>
    <lineage>
        <taxon>Bacteria</taxon>
        <taxon>Pseudomonadati</taxon>
        <taxon>Pseudomonadota</taxon>
        <taxon>Alphaproteobacteria</taxon>
        <taxon>Hyphomicrobiales</taxon>
        <taxon>Chelatococcaceae</taxon>
        <taxon>Chelatococcus</taxon>
    </lineage>
</organism>
<reference evidence="2" key="2">
    <citation type="submission" date="2020-09" db="EMBL/GenBank/DDBJ databases">
        <authorList>
            <person name="Sun Q."/>
            <person name="Zhou Y."/>
        </authorList>
    </citation>
    <scope>NUCLEOTIDE SEQUENCE</scope>
    <source>
        <strain evidence="2">CGMCC 1.12919</strain>
    </source>
</reference>
<dbReference type="AlphaFoldDB" id="A0A916XNX2"/>
<dbReference type="SUPFAM" id="SSF52833">
    <property type="entry name" value="Thioredoxin-like"/>
    <property type="match status" value="1"/>
</dbReference>
<protein>
    <recommendedName>
        <fullName evidence="1">Thioredoxin domain-containing protein</fullName>
    </recommendedName>
</protein>
<evidence type="ECO:0000313" key="2">
    <source>
        <dbReference type="EMBL" id="GGC91095.1"/>
    </source>
</evidence>
<dbReference type="PROSITE" id="PS51352">
    <property type="entry name" value="THIOREDOXIN_2"/>
    <property type="match status" value="1"/>
</dbReference>